<evidence type="ECO:0000256" key="2">
    <source>
        <dbReference type="ARBA" id="ARBA00022448"/>
    </source>
</evidence>
<keyword evidence="2" id="KW-0813">Transport</keyword>
<dbReference type="Proteomes" id="UP001596540">
    <property type="component" value="Unassembled WGS sequence"/>
</dbReference>
<dbReference type="PANTHER" id="PTHR30061">
    <property type="entry name" value="MALTOSE-BINDING PERIPLASMIC PROTEIN"/>
    <property type="match status" value="1"/>
</dbReference>
<evidence type="ECO:0000313" key="6">
    <source>
        <dbReference type="Proteomes" id="UP001596540"/>
    </source>
</evidence>
<dbReference type="CDD" id="cd14747">
    <property type="entry name" value="PBP2_MalE"/>
    <property type="match status" value="1"/>
</dbReference>
<comment type="caution">
    <text evidence="5">The sequence shown here is derived from an EMBL/GenBank/DDBJ whole genome shotgun (WGS) entry which is preliminary data.</text>
</comment>
<dbReference type="PROSITE" id="PS51257">
    <property type="entry name" value="PROKAR_LIPOPROTEIN"/>
    <property type="match status" value="1"/>
</dbReference>
<dbReference type="Pfam" id="PF01547">
    <property type="entry name" value="SBP_bac_1"/>
    <property type="match status" value="1"/>
</dbReference>
<organism evidence="5 6">
    <name type="scientific">Marinactinospora rubrisoli</name>
    <dbReference type="NCBI Taxonomy" id="2715399"/>
    <lineage>
        <taxon>Bacteria</taxon>
        <taxon>Bacillati</taxon>
        <taxon>Actinomycetota</taxon>
        <taxon>Actinomycetes</taxon>
        <taxon>Streptosporangiales</taxon>
        <taxon>Nocardiopsidaceae</taxon>
        <taxon>Marinactinospora</taxon>
    </lineage>
</organism>
<protein>
    <submittedName>
        <fullName evidence="5">Sugar ABC transporter substrate-binding protein</fullName>
    </submittedName>
</protein>
<comment type="similarity">
    <text evidence="1">Belongs to the bacterial solute-binding protein 1 family.</text>
</comment>
<feature type="signal peptide" evidence="4">
    <location>
        <begin position="1"/>
        <end position="22"/>
    </location>
</feature>
<sequence>MHRAARTAPAAIALALAASACAGSGGGQVAADEEQTITVWAMGAEGERLAEVAQAYEADHPGITVEVTPIGWDIAHQKLVSAAAAGELPDIAQMGSTYLGEFAALGVLEPVGSGTADPDSFFPAAWEQVEVDGTAYGVPWYVDTRVLYYRTDLAEEAGIDEAPATWQELGDAARAYQDEAGTRWGISLQPGGLDAVQSFFPFLYSAGGAIVDDDGRSAIADDASVRALAEYGSYFEDGLANRSVQPGYDVLKDFGTGDVPMFLSGPWMVTSLNEQYPDLDGRWDVAPVPADETSTSMAGGSSLVVFQSSRHKAAAQEFVAALTDAEAQADWYHRTSNLPASTEAWQDEELAGNAVLQVFREQMESAIATPTLANWTEISAQADTAIEAVARGTKSARDAAAEADQEIETLLEQVS</sequence>
<dbReference type="RefSeq" id="WP_379871712.1">
    <property type="nucleotide sequence ID" value="NZ_JBHTBH010000006.1"/>
</dbReference>
<accession>A0ABW2KGG0</accession>
<evidence type="ECO:0000256" key="1">
    <source>
        <dbReference type="ARBA" id="ARBA00008520"/>
    </source>
</evidence>
<evidence type="ECO:0000313" key="5">
    <source>
        <dbReference type="EMBL" id="MFC7329069.1"/>
    </source>
</evidence>
<evidence type="ECO:0000256" key="4">
    <source>
        <dbReference type="SAM" id="SignalP"/>
    </source>
</evidence>
<keyword evidence="6" id="KW-1185">Reference proteome</keyword>
<dbReference type="SUPFAM" id="SSF53850">
    <property type="entry name" value="Periplasmic binding protein-like II"/>
    <property type="match status" value="1"/>
</dbReference>
<dbReference type="PANTHER" id="PTHR30061:SF50">
    <property type="entry name" value="MALTOSE_MALTODEXTRIN-BINDING PERIPLASMIC PROTEIN"/>
    <property type="match status" value="1"/>
</dbReference>
<dbReference type="Gene3D" id="3.40.190.10">
    <property type="entry name" value="Periplasmic binding protein-like II"/>
    <property type="match status" value="2"/>
</dbReference>
<keyword evidence="3 4" id="KW-0732">Signal</keyword>
<feature type="chain" id="PRO_5046125364" evidence="4">
    <location>
        <begin position="23"/>
        <end position="415"/>
    </location>
</feature>
<dbReference type="InterPro" id="IPR006059">
    <property type="entry name" value="SBP"/>
</dbReference>
<name>A0ABW2KGG0_9ACTN</name>
<reference evidence="6" key="1">
    <citation type="journal article" date="2019" name="Int. J. Syst. Evol. Microbiol.">
        <title>The Global Catalogue of Microorganisms (GCM) 10K type strain sequencing project: providing services to taxonomists for standard genome sequencing and annotation.</title>
        <authorList>
            <consortium name="The Broad Institute Genomics Platform"/>
            <consortium name="The Broad Institute Genome Sequencing Center for Infectious Disease"/>
            <person name="Wu L."/>
            <person name="Ma J."/>
        </authorList>
    </citation>
    <scope>NUCLEOTIDE SEQUENCE [LARGE SCALE GENOMIC DNA]</scope>
    <source>
        <strain evidence="6">CGMCC 4.7382</strain>
    </source>
</reference>
<gene>
    <name evidence="5" type="ORF">ACFQRF_15120</name>
</gene>
<evidence type="ECO:0000256" key="3">
    <source>
        <dbReference type="ARBA" id="ARBA00022729"/>
    </source>
</evidence>
<proteinExistence type="inferred from homology"/>
<dbReference type="EMBL" id="JBHTBH010000006">
    <property type="protein sequence ID" value="MFC7329069.1"/>
    <property type="molecule type" value="Genomic_DNA"/>
</dbReference>